<evidence type="ECO:0000313" key="4">
    <source>
        <dbReference type="Proteomes" id="UP000664859"/>
    </source>
</evidence>
<evidence type="ECO:0000256" key="1">
    <source>
        <dbReference type="SAM" id="MobiDB-lite"/>
    </source>
</evidence>
<evidence type="ECO:0000259" key="2">
    <source>
        <dbReference type="PROSITE" id="PS50179"/>
    </source>
</evidence>
<dbReference type="SUPFAM" id="SSF89009">
    <property type="entry name" value="GAT-like domain"/>
    <property type="match status" value="1"/>
</dbReference>
<organism evidence="3 4">
    <name type="scientific">Tribonema minus</name>
    <dbReference type="NCBI Taxonomy" id="303371"/>
    <lineage>
        <taxon>Eukaryota</taxon>
        <taxon>Sar</taxon>
        <taxon>Stramenopiles</taxon>
        <taxon>Ochrophyta</taxon>
        <taxon>PX clade</taxon>
        <taxon>Xanthophyceae</taxon>
        <taxon>Tribonematales</taxon>
        <taxon>Tribonemataceae</taxon>
        <taxon>Tribonema</taxon>
    </lineage>
</organism>
<feature type="domain" description="VHS" evidence="2">
    <location>
        <begin position="54"/>
        <end position="181"/>
    </location>
</feature>
<dbReference type="SUPFAM" id="SSF48464">
    <property type="entry name" value="ENTH/VHS domain"/>
    <property type="match status" value="1"/>
</dbReference>
<keyword evidence="4" id="KW-1185">Reference proteome</keyword>
<dbReference type="GO" id="GO:0035091">
    <property type="term" value="F:phosphatidylinositol binding"/>
    <property type="evidence" value="ECO:0007669"/>
    <property type="project" value="InterPro"/>
</dbReference>
<feature type="compositionally biased region" description="Gly residues" evidence="1">
    <location>
        <begin position="422"/>
        <end position="432"/>
    </location>
</feature>
<dbReference type="AlphaFoldDB" id="A0A835Z2K5"/>
<dbReference type="GO" id="GO:0043328">
    <property type="term" value="P:protein transport to vacuole involved in ubiquitin-dependent protein catabolic process via the multivesicular body sorting pathway"/>
    <property type="evidence" value="ECO:0007669"/>
    <property type="project" value="InterPro"/>
</dbReference>
<accession>A0A835Z2K5</accession>
<dbReference type="GO" id="GO:0043130">
    <property type="term" value="F:ubiquitin binding"/>
    <property type="evidence" value="ECO:0007669"/>
    <property type="project" value="InterPro"/>
</dbReference>
<feature type="region of interest" description="Disordered" evidence="1">
    <location>
        <begin position="337"/>
        <end position="447"/>
    </location>
</feature>
<dbReference type="SMART" id="SM00288">
    <property type="entry name" value="VHS"/>
    <property type="match status" value="1"/>
</dbReference>
<feature type="compositionally biased region" description="Low complexity" evidence="1">
    <location>
        <begin position="433"/>
        <end position="444"/>
    </location>
</feature>
<dbReference type="Pfam" id="PF00790">
    <property type="entry name" value="VHS"/>
    <property type="match status" value="1"/>
</dbReference>
<dbReference type="InterPro" id="IPR044836">
    <property type="entry name" value="TOL_plant"/>
</dbReference>
<feature type="compositionally biased region" description="Acidic residues" evidence="1">
    <location>
        <begin position="353"/>
        <end position="362"/>
    </location>
</feature>
<dbReference type="Proteomes" id="UP000664859">
    <property type="component" value="Unassembled WGS sequence"/>
</dbReference>
<reference evidence="3" key="1">
    <citation type="submission" date="2021-02" db="EMBL/GenBank/DDBJ databases">
        <title>First Annotated Genome of the Yellow-green Alga Tribonema minus.</title>
        <authorList>
            <person name="Mahan K.M."/>
        </authorList>
    </citation>
    <scope>NUCLEOTIDE SEQUENCE</scope>
    <source>
        <strain evidence="3">UTEX B ZZ1240</strain>
    </source>
</reference>
<feature type="compositionally biased region" description="Pro residues" evidence="1">
    <location>
        <begin position="380"/>
        <end position="394"/>
    </location>
</feature>
<dbReference type="PROSITE" id="PS50179">
    <property type="entry name" value="VHS"/>
    <property type="match status" value="1"/>
</dbReference>
<gene>
    <name evidence="3" type="ORF">JKP88DRAFT_219176</name>
</gene>
<dbReference type="InterPro" id="IPR002014">
    <property type="entry name" value="VHS_dom"/>
</dbReference>
<dbReference type="Gene3D" id="1.25.40.90">
    <property type="match status" value="1"/>
</dbReference>
<sequence length="461" mass="47770">MRANATVEGGARRGSGAGLFPFKMPTMSELSNKVGDLLGTGEFSTYVGEMVMHATAETLVAADWSLNMGVADTIDATVEGPQNAAKALQRRLKSENAKVVSLTLTLCDVCVKNCRPPLHAALGTREFLGHVEDVAGGRLGPQVQQQALELVQQWGEAFAGSPHLYYSSLYTRMREQGAAFPPRPEGDAPLFLPPRAAPAPVPAAAGSPMPLPTVTVTPAQELVKLKLDLVCVQEKLELCQQVLQETPGIEHDDVLRELIGFLEACRPRLHELIQAGIIGHLEPDVLEGCLKINDALLRTLAAERDGTKIGVESIDLGFGDLQPGSEDELHTSAEAAAAAPFKPPANTTNFSIADEDDDDEGDAPSLAPRAPTATSTSTPAAPPAKPSAMAPPPAAAAEDPFAGLLDDAPPATAPGAKPAAAAGGGGGGGGDGAAAAAPPASARATLDDDLKDFESFLNERS</sequence>
<dbReference type="CDD" id="cd03561">
    <property type="entry name" value="VHS"/>
    <property type="match status" value="1"/>
</dbReference>
<dbReference type="EMBL" id="JAFCMP010000124">
    <property type="protein sequence ID" value="KAG5185716.1"/>
    <property type="molecule type" value="Genomic_DNA"/>
</dbReference>
<dbReference type="OrthoDB" id="2018246at2759"/>
<dbReference type="PANTHER" id="PTHR45898">
    <property type="entry name" value="TOM1-LIKE PROTEIN"/>
    <property type="match status" value="1"/>
</dbReference>
<feature type="compositionally biased region" description="Low complexity" evidence="1">
    <location>
        <begin position="363"/>
        <end position="379"/>
    </location>
</feature>
<evidence type="ECO:0000313" key="3">
    <source>
        <dbReference type="EMBL" id="KAG5185716.1"/>
    </source>
</evidence>
<dbReference type="CDD" id="cd21383">
    <property type="entry name" value="GAT_GGA_Tom1-like"/>
    <property type="match status" value="1"/>
</dbReference>
<proteinExistence type="predicted"/>
<feature type="compositionally biased region" description="Low complexity" evidence="1">
    <location>
        <begin position="408"/>
        <end position="421"/>
    </location>
</feature>
<dbReference type="PANTHER" id="PTHR45898:SF4">
    <property type="entry name" value="TARGET OF MYB PROTEIN 1"/>
    <property type="match status" value="1"/>
</dbReference>
<name>A0A835Z2K5_9STRA</name>
<dbReference type="InterPro" id="IPR008942">
    <property type="entry name" value="ENTH_VHS"/>
</dbReference>
<comment type="caution">
    <text evidence="3">The sequence shown here is derived from an EMBL/GenBank/DDBJ whole genome shotgun (WGS) entry which is preliminary data.</text>
</comment>
<protein>
    <recommendedName>
        <fullName evidence="2">VHS domain-containing protein</fullName>
    </recommendedName>
</protein>